<proteinExistence type="predicted"/>
<organism evidence="2 3">
    <name type="scientific">Acidisphaera rubrifaciens HS-AP3</name>
    <dbReference type="NCBI Taxonomy" id="1231350"/>
    <lineage>
        <taxon>Bacteria</taxon>
        <taxon>Pseudomonadati</taxon>
        <taxon>Pseudomonadota</taxon>
        <taxon>Alphaproteobacteria</taxon>
        <taxon>Acetobacterales</taxon>
        <taxon>Acetobacteraceae</taxon>
        <taxon>Acidisphaera</taxon>
    </lineage>
</organism>
<evidence type="ECO:0008006" key="4">
    <source>
        <dbReference type="Google" id="ProtNLM"/>
    </source>
</evidence>
<dbReference type="EMBL" id="BANB01000233">
    <property type="protein sequence ID" value="GAN77097.1"/>
    <property type="molecule type" value="Genomic_DNA"/>
</dbReference>
<sequence>MNIGSRWVRRRVAARSTRRLALLAPLAVLAACSSSLKVGPDAIAGLQPDGTVEMRQVQVAYIGSAGGGYGTLYYKGHAYPFNVGGAGIGGIGASTIDAHGDVYKMRSVADFAGTYAQGRYGAVAGDRSVGDLWLQNDNGVIMHLKAKRVGLMLSLGGDAVIITMK</sequence>
<dbReference type="AlphaFoldDB" id="A0A0D6P5Y5"/>
<protein>
    <recommendedName>
        <fullName evidence="4">Lipoprotein</fullName>
    </recommendedName>
</protein>
<dbReference type="PROSITE" id="PS51257">
    <property type="entry name" value="PROKAR_LIPOPROTEIN"/>
    <property type="match status" value="1"/>
</dbReference>
<evidence type="ECO:0000313" key="2">
    <source>
        <dbReference type="EMBL" id="GAN77097.1"/>
    </source>
</evidence>
<dbReference type="Proteomes" id="UP000032680">
    <property type="component" value="Unassembled WGS sequence"/>
</dbReference>
<reference evidence="2 3" key="1">
    <citation type="submission" date="2012-11" db="EMBL/GenBank/DDBJ databases">
        <title>Whole genome sequence of Acidisphaera rubrifaciens HS-AP3.</title>
        <authorList>
            <person name="Azuma Y."/>
            <person name="Higashiura N."/>
            <person name="Hirakawa H."/>
            <person name="Matsushita K."/>
        </authorList>
    </citation>
    <scope>NUCLEOTIDE SEQUENCE [LARGE SCALE GENOMIC DNA]</scope>
    <source>
        <strain evidence="2 3">HS-AP3</strain>
    </source>
</reference>
<evidence type="ECO:0000313" key="3">
    <source>
        <dbReference type="Proteomes" id="UP000032680"/>
    </source>
</evidence>
<dbReference type="OrthoDB" id="7068882at2"/>
<gene>
    <name evidence="2" type="ORF">Asru_0233_01</name>
</gene>
<name>A0A0D6P5Y5_9PROT</name>
<dbReference type="RefSeq" id="WP_048861076.1">
    <property type="nucleotide sequence ID" value="NZ_BANB01000233.1"/>
</dbReference>
<keyword evidence="1" id="KW-0732">Signal</keyword>
<feature type="signal peptide" evidence="1">
    <location>
        <begin position="1"/>
        <end position="30"/>
    </location>
</feature>
<accession>A0A0D6P5Y5</accession>
<feature type="chain" id="PRO_5002309556" description="Lipoprotein" evidence="1">
    <location>
        <begin position="31"/>
        <end position="165"/>
    </location>
</feature>
<comment type="caution">
    <text evidence="2">The sequence shown here is derived from an EMBL/GenBank/DDBJ whole genome shotgun (WGS) entry which is preliminary data.</text>
</comment>
<keyword evidence="3" id="KW-1185">Reference proteome</keyword>
<evidence type="ECO:0000256" key="1">
    <source>
        <dbReference type="SAM" id="SignalP"/>
    </source>
</evidence>